<dbReference type="EMBL" id="ML732808">
    <property type="protein sequence ID" value="KAB8272207.1"/>
    <property type="molecule type" value="Genomic_DNA"/>
</dbReference>
<evidence type="ECO:0000256" key="6">
    <source>
        <dbReference type="ARBA" id="ARBA00023242"/>
    </source>
</evidence>
<dbReference type="PROSITE" id="PS00122">
    <property type="entry name" value="CARBOXYLESTERASE_B_1"/>
    <property type="match status" value="1"/>
</dbReference>
<proteinExistence type="inferred from homology"/>
<dbReference type="InterPro" id="IPR036864">
    <property type="entry name" value="Zn2-C6_fun-type_DNA-bd_sf"/>
</dbReference>
<dbReference type="GO" id="GO:0052689">
    <property type="term" value="F:carboxylic ester hydrolase activity"/>
    <property type="evidence" value="ECO:0007669"/>
    <property type="project" value="TreeGrafter"/>
</dbReference>
<evidence type="ECO:0000256" key="4">
    <source>
        <dbReference type="ARBA" id="ARBA00023125"/>
    </source>
</evidence>
<evidence type="ECO:0000313" key="9">
    <source>
        <dbReference type="EMBL" id="KAB8272207.1"/>
    </source>
</evidence>
<dbReference type="InterPro" id="IPR019826">
    <property type="entry name" value="Carboxylesterase_B_AS"/>
</dbReference>
<evidence type="ECO:0000259" key="8">
    <source>
        <dbReference type="Pfam" id="PF00135"/>
    </source>
</evidence>
<dbReference type="PANTHER" id="PTHR43918:SF4">
    <property type="entry name" value="CARBOXYLIC ESTER HYDROLASE"/>
    <property type="match status" value="1"/>
</dbReference>
<dbReference type="SUPFAM" id="SSF53474">
    <property type="entry name" value="alpha/beta-Hydrolases"/>
    <property type="match status" value="1"/>
</dbReference>
<dbReference type="Proteomes" id="UP000326289">
    <property type="component" value="Unassembled WGS sequence"/>
</dbReference>
<dbReference type="PANTHER" id="PTHR43918">
    <property type="entry name" value="ACETYLCHOLINESTERASE"/>
    <property type="match status" value="1"/>
</dbReference>
<evidence type="ECO:0000256" key="7">
    <source>
        <dbReference type="SAM" id="SignalP"/>
    </source>
</evidence>
<feature type="signal peptide" evidence="7">
    <location>
        <begin position="1"/>
        <end position="18"/>
    </location>
</feature>
<protein>
    <submittedName>
        <fullName evidence="9">Alpha/Beta hydrolase protein</fullName>
    </submittedName>
</protein>
<dbReference type="InterPro" id="IPR002018">
    <property type="entry name" value="CarbesteraseB"/>
</dbReference>
<name>A0A5N6J1I9_9EURO</name>
<dbReference type="Pfam" id="PF00135">
    <property type="entry name" value="COesterase"/>
    <property type="match status" value="2"/>
</dbReference>
<organism evidence="9 10">
    <name type="scientific">Aspergillus minisclerotigenes</name>
    <dbReference type="NCBI Taxonomy" id="656917"/>
    <lineage>
        <taxon>Eukaryota</taxon>
        <taxon>Fungi</taxon>
        <taxon>Dikarya</taxon>
        <taxon>Ascomycota</taxon>
        <taxon>Pezizomycotina</taxon>
        <taxon>Eurotiomycetes</taxon>
        <taxon>Eurotiomycetidae</taxon>
        <taxon>Eurotiales</taxon>
        <taxon>Aspergillaceae</taxon>
        <taxon>Aspergillus</taxon>
        <taxon>Aspergillus subgen. Circumdati</taxon>
    </lineage>
</organism>
<dbReference type="InterPro" id="IPR029058">
    <property type="entry name" value="AB_hydrolase_fold"/>
</dbReference>
<reference evidence="9 10" key="1">
    <citation type="submission" date="2019-04" db="EMBL/GenBank/DDBJ databases">
        <title>Fungal friends and foes A comparative genomics study of 23 Aspergillus species from section Flavi.</title>
        <authorList>
            <consortium name="DOE Joint Genome Institute"/>
            <person name="Kjaerbolling I."/>
            <person name="Vesth T.C."/>
            <person name="Frisvad J.C."/>
            <person name="Nybo J.L."/>
            <person name="Theobald S."/>
            <person name="Kildgaard S."/>
            <person name="Petersen T.I."/>
            <person name="Kuo A."/>
            <person name="Sato A."/>
            <person name="Lyhne E.K."/>
            <person name="Kogle M.E."/>
            <person name="Wiebenga A."/>
            <person name="Kun R.S."/>
            <person name="Lubbers R.J."/>
            <person name="Makela M.R."/>
            <person name="Barry K."/>
            <person name="Chovatia M."/>
            <person name="Clum A."/>
            <person name="Daum C."/>
            <person name="Haridas S."/>
            <person name="He G."/>
            <person name="LaButti K."/>
            <person name="Lipzen A."/>
            <person name="Mondo S."/>
            <person name="Pangilinan J."/>
            <person name="Riley R."/>
            <person name="Salamov A."/>
            <person name="Simmons B.A."/>
            <person name="Magnuson J.K."/>
            <person name="Henrissat B."/>
            <person name="Mortensen U.H."/>
            <person name="Larsen T.O."/>
            <person name="De vries R.P."/>
            <person name="Grigoriev I.V."/>
            <person name="Machida M."/>
            <person name="Baker S.E."/>
            <person name="Andersen M.R."/>
        </authorList>
    </citation>
    <scope>NUCLEOTIDE SEQUENCE [LARGE SCALE GENOMIC DNA]</scope>
    <source>
        <strain evidence="9 10">CBS 117635</strain>
    </source>
</reference>
<evidence type="ECO:0000256" key="5">
    <source>
        <dbReference type="ARBA" id="ARBA00023163"/>
    </source>
</evidence>
<dbReference type="CDD" id="cd00067">
    <property type="entry name" value="GAL4"/>
    <property type="match status" value="1"/>
</dbReference>
<dbReference type="InterPro" id="IPR001138">
    <property type="entry name" value="Zn2Cys6_DnaBD"/>
</dbReference>
<dbReference type="InterPro" id="IPR050654">
    <property type="entry name" value="AChE-related_enzymes"/>
</dbReference>
<accession>A0A5N6J1I9</accession>
<sequence>MVRLGTFIATILSSTVLASDLLIDTTSGPVEGFYNSSSVRAFLGIPYAEPATGPRRFKPPVPKSRSNQTVQADSFPATCPGQYTFSNESIWSVLPYMPCNTESMSEDCLAINIWAPKSKKNNGKSAVMMFIYGGGFTQGGTAIPFYDGTNLVEDHQDIVVVTFNYRVSIFGYPNAPGLEPGQQNVGLLDQRLAVEWVHRNIAQFGGDPSRIMLFGQSAGAASTDLYTYAVRIAIRYRRERELTSTDLQYPKNPIVHGVVLQSGAASIIINEDKSHQNWQNLSQALGCSTLQCMQDKPWEDILQEVSSGSYSFSPVPDNVTAFADFEDRAKEGGLARVPTLIGGANREASAYMNLSSRSIDETLVYTATQSTFNCPIVETVGNRLDQDIPTWRYLYHGNWSGLSPTPWLGAYHSSDVPIVFGTYNKTTIKPSSSPAEVAASKYIQGAWVAFAKDPWNGLSTYGWPQFTSQNRSLVHLALDNRVTATIGTAEQWDSHCRGGNPWRLANAQRHRARRIKCDETPESCRNCTSTGRKCEYDIQRLPRRLPGKRSTVGSIVRSTNIADGFRWKITSDERLCFSFFQHRSLPTIIGYFDSPLWQRLVLQMSQVDQAVYHAVVAFSAIHADYEARGNPLAIQNLDNSWQRFAIDQCGRAYALLIARSASQDPNLQQVTLVCCMLFVLSELIRGNYDLAFTHLRNGLHILKDAGCHRLSDACPTHTSTIEQSLVDTFSHLDMQSAYFGVGDPVLPMQLGLSRCESDEDDVKAFQHVCEARRALDRLMGAVFQFHTSISPLSPIEVSVKYGYLSTRQFDLSSQLRHFSRAFDPLYKSVSAHFGSKEKRGMDIIYLHQFSLSIILETCLLDRTMEVLNYYTPAFEKIVTLAEAITASFTERPSILLHMGVIAPLFFVSTECSEREVRWRAIRALQSWPHREGTWDSGLVARIAIETIKAEEQTVKDKGQASRVSHAFTTLSPEDQSYGEMVYTLDDGGEVQSRTFSLE</sequence>
<gene>
    <name evidence="9" type="ORF">BDV30DRAFT_249712</name>
</gene>
<keyword evidence="6" id="KW-0539">Nucleus</keyword>
<evidence type="ECO:0000256" key="1">
    <source>
        <dbReference type="ARBA" id="ARBA00005964"/>
    </source>
</evidence>
<dbReference type="Gene3D" id="4.10.240.10">
    <property type="entry name" value="Zn(2)-C6 fungal-type DNA-binding domain"/>
    <property type="match status" value="1"/>
</dbReference>
<keyword evidence="3" id="KW-0805">Transcription regulation</keyword>
<dbReference type="AlphaFoldDB" id="A0A5N6J1I9"/>
<dbReference type="Gene3D" id="3.40.50.1820">
    <property type="entry name" value="alpha/beta hydrolase"/>
    <property type="match status" value="1"/>
</dbReference>
<dbReference type="GO" id="GO:0009893">
    <property type="term" value="P:positive regulation of metabolic process"/>
    <property type="evidence" value="ECO:0007669"/>
    <property type="project" value="UniProtKB-ARBA"/>
</dbReference>
<keyword evidence="2 9" id="KW-0378">Hydrolase</keyword>
<dbReference type="SUPFAM" id="SSF57701">
    <property type="entry name" value="Zn2/Cys6 DNA-binding domain"/>
    <property type="match status" value="1"/>
</dbReference>
<keyword evidence="7" id="KW-0732">Signal</keyword>
<dbReference type="GO" id="GO:0003677">
    <property type="term" value="F:DNA binding"/>
    <property type="evidence" value="ECO:0007669"/>
    <property type="project" value="UniProtKB-KW"/>
</dbReference>
<dbReference type="GO" id="GO:0008270">
    <property type="term" value="F:zinc ion binding"/>
    <property type="evidence" value="ECO:0007669"/>
    <property type="project" value="InterPro"/>
</dbReference>
<evidence type="ECO:0000256" key="2">
    <source>
        <dbReference type="ARBA" id="ARBA00022801"/>
    </source>
</evidence>
<keyword evidence="5" id="KW-0804">Transcription</keyword>
<feature type="chain" id="PRO_5024999424" evidence="7">
    <location>
        <begin position="19"/>
        <end position="998"/>
    </location>
</feature>
<dbReference type="InterPro" id="IPR021858">
    <property type="entry name" value="Fun_TF"/>
</dbReference>
<dbReference type="Pfam" id="PF11951">
    <property type="entry name" value="Fungal_trans_2"/>
    <property type="match status" value="1"/>
</dbReference>
<comment type="similarity">
    <text evidence="1">Belongs to the type-B carboxylesterase/lipase family.</text>
</comment>
<feature type="domain" description="Carboxylesterase type B" evidence="8">
    <location>
        <begin position="356"/>
        <end position="483"/>
    </location>
</feature>
<keyword evidence="10" id="KW-1185">Reference proteome</keyword>
<evidence type="ECO:0000256" key="3">
    <source>
        <dbReference type="ARBA" id="ARBA00023015"/>
    </source>
</evidence>
<evidence type="ECO:0000313" key="10">
    <source>
        <dbReference type="Proteomes" id="UP000326289"/>
    </source>
</evidence>
<dbReference type="GO" id="GO:0000981">
    <property type="term" value="F:DNA-binding transcription factor activity, RNA polymerase II-specific"/>
    <property type="evidence" value="ECO:0007669"/>
    <property type="project" value="InterPro"/>
</dbReference>
<feature type="domain" description="Carboxylesterase type B" evidence="8">
    <location>
        <begin position="21"/>
        <end position="353"/>
    </location>
</feature>
<keyword evidence="4" id="KW-0238">DNA-binding</keyword>